<name>A0A3B1A6A0_9ZZZZ</name>
<dbReference type="InterPro" id="IPR002347">
    <property type="entry name" value="SDR_fam"/>
</dbReference>
<accession>A0A3B1A6A0</accession>
<evidence type="ECO:0000313" key="4">
    <source>
        <dbReference type="EMBL" id="VAW97080.1"/>
    </source>
</evidence>
<feature type="domain" description="Class II aldolase/adducin N-terminal" evidence="3">
    <location>
        <begin position="19"/>
        <end position="220"/>
    </location>
</feature>
<dbReference type="SMART" id="SM01007">
    <property type="entry name" value="Aldolase_II"/>
    <property type="match status" value="1"/>
</dbReference>
<dbReference type="InterPro" id="IPR001303">
    <property type="entry name" value="Aldolase_II/adducin_N"/>
</dbReference>
<reference evidence="4" key="1">
    <citation type="submission" date="2018-06" db="EMBL/GenBank/DDBJ databases">
        <authorList>
            <person name="Zhirakovskaya E."/>
        </authorList>
    </citation>
    <scope>NUCLEOTIDE SEQUENCE</scope>
</reference>
<protein>
    <submittedName>
        <fullName evidence="4">Short-chain dehydrogenase</fullName>
    </submittedName>
</protein>
<dbReference type="InterPro" id="IPR036291">
    <property type="entry name" value="NAD(P)-bd_dom_sf"/>
</dbReference>
<dbReference type="InterPro" id="IPR036409">
    <property type="entry name" value="Aldolase_II/adducin_N_sf"/>
</dbReference>
<dbReference type="Gene3D" id="3.40.50.720">
    <property type="entry name" value="NAD(P)-binding Rossmann-like Domain"/>
    <property type="match status" value="1"/>
</dbReference>
<proteinExistence type="inferred from homology"/>
<dbReference type="PANTHER" id="PTHR24321:SF14">
    <property type="entry name" value="SHORT-CHAIN TYPE DEHYDROGENASE_REDUCTASE BLR2146-RELATED"/>
    <property type="match status" value="1"/>
</dbReference>
<comment type="similarity">
    <text evidence="1">Belongs to the short-chain dehydrogenases/reductases (SDR) family.</text>
</comment>
<dbReference type="GO" id="GO:0016491">
    <property type="term" value="F:oxidoreductase activity"/>
    <property type="evidence" value="ECO:0007669"/>
    <property type="project" value="UniProtKB-KW"/>
</dbReference>
<dbReference type="PROSITE" id="PS00061">
    <property type="entry name" value="ADH_SHORT"/>
    <property type="match status" value="1"/>
</dbReference>
<dbReference type="Pfam" id="PF00596">
    <property type="entry name" value="Aldolase_II"/>
    <property type="match status" value="1"/>
</dbReference>
<evidence type="ECO:0000256" key="1">
    <source>
        <dbReference type="ARBA" id="ARBA00006484"/>
    </source>
</evidence>
<sequence length="654" mass="71445">MQNLWNDSQAKKYKTDLELRVYSSQLLGQNPSLVLHGGGNTSVKVMEKNILGVEEEILYVKGSGWDLISIEAPGFAPVRLKHLCDLAELEQLSDPQMVNELKTNMTNAAAPTPSVEAILHATLPFKYVDHSHADAVVTITNTKEGKQRIKEIYGDKAIIIDYIMPGFDLARLCAKQFAEQVTDKTEALILLNHGIFTFGATAKESYQRHIQYVSMAEDYLKQQNAWDLEQGEIKETDDATESILKLRNNVSATAGFPVILKTSNNKKCIAFSQRDDLEKIAQQGPATPDHVIRTKQLPMLGTDVKQYTANYKKYFNKNSAGSDKVMLDAAPRMLLDNELGFIAIGKTAKDADIVEDIYQHTTEIILRAEALGGYKALADNDIFDMEYWVLEQAKLKKGGNAPEFTGEIALVTGGASGIGKACVEALLAKGAAVVAVDINPNVTDMLSQANYLGIVCDVSSEAEIINSIKQTIKRFGGLDMLILNAGLFPLSSKIAEISTQDWRKVMQVNLDANLIYMREAHSALKQAPNGGRVVMLGSKNVLAPGPGAVAYSASKAALTQMARIAALEWGADNIRINTLHPDAIFDTAIWTEEVLNARAKHYGMSVEDYKCKNILKTELKSSDVADLAAAMCGKLFAKTTGAQLPVDGGNDRVI</sequence>
<dbReference type="EMBL" id="UOFT01000055">
    <property type="protein sequence ID" value="VAW97080.1"/>
    <property type="molecule type" value="Genomic_DNA"/>
</dbReference>
<dbReference type="PRINTS" id="PR00081">
    <property type="entry name" value="GDHRDH"/>
</dbReference>
<organism evidence="4">
    <name type="scientific">hydrothermal vent metagenome</name>
    <dbReference type="NCBI Taxonomy" id="652676"/>
    <lineage>
        <taxon>unclassified sequences</taxon>
        <taxon>metagenomes</taxon>
        <taxon>ecological metagenomes</taxon>
    </lineage>
</organism>
<dbReference type="Pfam" id="PF00106">
    <property type="entry name" value="adh_short"/>
    <property type="match status" value="1"/>
</dbReference>
<dbReference type="InterPro" id="IPR020904">
    <property type="entry name" value="Sc_DH/Rdtase_CS"/>
</dbReference>
<dbReference type="NCBIfam" id="NF006196">
    <property type="entry name" value="PRK08324.2-4"/>
    <property type="match status" value="1"/>
</dbReference>
<keyword evidence="2" id="KW-0560">Oxidoreductase</keyword>
<dbReference type="AlphaFoldDB" id="A0A3B1A6A0"/>
<dbReference type="SUPFAM" id="SSF53639">
    <property type="entry name" value="AraD/HMP-PK domain-like"/>
    <property type="match status" value="1"/>
</dbReference>
<gene>
    <name evidence="4" type="ORF">MNBD_GAMMA23-1255</name>
</gene>
<dbReference type="FunFam" id="3.40.50.720:FF:000084">
    <property type="entry name" value="Short-chain dehydrogenase reductase"/>
    <property type="match status" value="1"/>
</dbReference>
<dbReference type="PRINTS" id="PR00080">
    <property type="entry name" value="SDRFAMILY"/>
</dbReference>
<dbReference type="SUPFAM" id="SSF51735">
    <property type="entry name" value="NAD(P)-binding Rossmann-fold domains"/>
    <property type="match status" value="1"/>
</dbReference>
<dbReference type="PANTHER" id="PTHR24321">
    <property type="entry name" value="DEHYDROGENASES, SHORT CHAIN"/>
    <property type="match status" value="1"/>
</dbReference>
<evidence type="ECO:0000256" key="2">
    <source>
        <dbReference type="ARBA" id="ARBA00023002"/>
    </source>
</evidence>
<evidence type="ECO:0000259" key="3">
    <source>
        <dbReference type="SMART" id="SM01007"/>
    </source>
</evidence>
<dbReference type="Gene3D" id="3.40.225.10">
    <property type="entry name" value="Class II aldolase/adducin N-terminal domain"/>
    <property type="match status" value="1"/>
</dbReference>